<dbReference type="GO" id="GO:0004803">
    <property type="term" value="F:transposase activity"/>
    <property type="evidence" value="ECO:0007669"/>
    <property type="project" value="InterPro"/>
</dbReference>
<dbReference type="GeneID" id="79929871"/>
<dbReference type="RefSeq" id="WP_192364457.1">
    <property type="nucleotide sequence ID" value="NZ_CP119182.1"/>
</dbReference>
<proteinExistence type="predicted"/>
<evidence type="ECO:0000313" key="3">
    <source>
        <dbReference type="EMBL" id="MBD9728069.1"/>
    </source>
</evidence>
<dbReference type="InterPro" id="IPR002559">
    <property type="entry name" value="Transposase_11"/>
</dbReference>
<evidence type="ECO:0000313" key="4">
    <source>
        <dbReference type="Proteomes" id="UP000661025"/>
    </source>
</evidence>
<dbReference type="Proteomes" id="UP000661025">
    <property type="component" value="Unassembled WGS sequence"/>
</dbReference>
<feature type="domain" description="Insertion element IS402-like" evidence="2">
    <location>
        <begin position="19"/>
        <end position="95"/>
    </location>
</feature>
<dbReference type="GO" id="GO:0003677">
    <property type="term" value="F:DNA binding"/>
    <property type="evidence" value="ECO:0007669"/>
    <property type="project" value="InterPro"/>
</dbReference>
<evidence type="ECO:0000259" key="2">
    <source>
        <dbReference type="Pfam" id="PF13340"/>
    </source>
</evidence>
<name>A0A927QPW2_9ACTN</name>
<dbReference type="EMBL" id="JACYXT010000018">
    <property type="protein sequence ID" value="MBD9728069.1"/>
    <property type="molecule type" value="Genomic_DNA"/>
</dbReference>
<accession>A0A927QPW2</accession>
<dbReference type="PANTHER" id="PTHR30007">
    <property type="entry name" value="PHP DOMAIN PROTEIN"/>
    <property type="match status" value="1"/>
</dbReference>
<organism evidence="3 4">
    <name type="scientific">Streptomyces caniscabiei</name>
    <dbReference type="NCBI Taxonomy" id="2746961"/>
    <lineage>
        <taxon>Bacteria</taxon>
        <taxon>Bacillati</taxon>
        <taxon>Actinomycetota</taxon>
        <taxon>Actinomycetes</taxon>
        <taxon>Kitasatosporales</taxon>
        <taxon>Streptomycetaceae</taxon>
        <taxon>Streptomyces</taxon>
    </lineage>
</organism>
<dbReference type="Pfam" id="PF13340">
    <property type="entry name" value="DUF4096"/>
    <property type="match status" value="1"/>
</dbReference>
<protein>
    <submittedName>
        <fullName evidence="3">IS5 family transposase</fullName>
    </submittedName>
</protein>
<feature type="domain" description="Transposase IS4-like" evidence="1">
    <location>
        <begin position="111"/>
        <end position="264"/>
    </location>
</feature>
<dbReference type="PANTHER" id="PTHR30007:SF0">
    <property type="entry name" value="TRANSPOSASE"/>
    <property type="match status" value="1"/>
</dbReference>
<dbReference type="Pfam" id="PF01609">
    <property type="entry name" value="DDE_Tnp_1"/>
    <property type="match status" value="1"/>
</dbReference>
<dbReference type="NCBIfam" id="NF033580">
    <property type="entry name" value="transpos_IS5_3"/>
    <property type="match status" value="1"/>
</dbReference>
<sequence>MVVVAHAASSSGGGYPSDLTDEQWALVEPLLPPARVGPKGRRREKHPRRRIVDAIFYVVRTGCAWRQLPKDFAPWPTVYWYFTWWHDDGTVEHIHDALRGQIREADGRNAEPSAGLIDSQSVRTADTVPATTRGFDAGKKVKGRKRFVVTDTLGLLLAVHVVAASVQDRDGGRRSLLWTRFDHPGVKKIWADQGFAGRLVDWTTTVLGRELEIVRKDPGQRGFQVQPKRWAVERTLSWITAHRRLARDYETSPARSETIIRWAMIGVMVRRLTRVGPASRAGRRPLNRTSAG</sequence>
<comment type="caution">
    <text evidence="3">The sequence shown here is derived from an EMBL/GenBank/DDBJ whole genome shotgun (WGS) entry which is preliminary data.</text>
</comment>
<dbReference type="GO" id="GO:0006313">
    <property type="term" value="P:DNA transposition"/>
    <property type="evidence" value="ECO:0007669"/>
    <property type="project" value="InterPro"/>
</dbReference>
<gene>
    <name evidence="3" type="ORF">IHE70_33820</name>
</gene>
<dbReference type="InterPro" id="IPR025161">
    <property type="entry name" value="IS402-like_dom"/>
</dbReference>
<evidence type="ECO:0000259" key="1">
    <source>
        <dbReference type="Pfam" id="PF01609"/>
    </source>
</evidence>
<reference evidence="3" key="1">
    <citation type="submission" date="2020-09" db="EMBL/GenBank/DDBJ databases">
        <title>Streptomyces canutascabiei sp. nov., which causes potato common scab and is distributed across the world.</title>
        <authorList>
            <person name="Nguyen H.P."/>
            <person name="Weisberg A.J."/>
            <person name="Chang J.H."/>
            <person name="Clarke C.R."/>
        </authorList>
    </citation>
    <scope>NUCLEOTIDE SEQUENCE</scope>
    <source>
        <strain evidence="3">ID-01-6.2a</strain>
    </source>
</reference>
<dbReference type="AlphaFoldDB" id="A0A927QPW2"/>